<protein>
    <recommendedName>
        <fullName evidence="4">Lipoprotein</fullName>
    </recommendedName>
</protein>
<proteinExistence type="predicted"/>
<dbReference type="EMBL" id="FQWT01000008">
    <property type="protein sequence ID" value="SHH90073.1"/>
    <property type="molecule type" value="Genomic_DNA"/>
</dbReference>
<dbReference type="RefSeq" id="WP_073066536.1">
    <property type="nucleotide sequence ID" value="NZ_FQWT01000008.1"/>
</dbReference>
<sequence>MKKLFSISVFALVMLTACQNANEDVTVKNQELSSKAVELVKMGASGQSSRLNPNDAFISCHDDYNHFTGNACVYVDGNLFNVTWITMTQPGGQPSVKEYSATHVSSCGC</sequence>
<dbReference type="Proteomes" id="UP000184047">
    <property type="component" value="Unassembled WGS sequence"/>
</dbReference>
<dbReference type="PROSITE" id="PS51257">
    <property type="entry name" value="PROKAR_LIPOPROTEIN"/>
    <property type="match status" value="1"/>
</dbReference>
<organism evidence="2 3">
    <name type="scientific">Chryseobacterium oranimense</name>
    <dbReference type="NCBI Taxonomy" id="421058"/>
    <lineage>
        <taxon>Bacteria</taxon>
        <taxon>Pseudomonadati</taxon>
        <taxon>Bacteroidota</taxon>
        <taxon>Flavobacteriia</taxon>
        <taxon>Flavobacteriales</taxon>
        <taxon>Weeksellaceae</taxon>
        <taxon>Chryseobacterium group</taxon>
        <taxon>Chryseobacterium</taxon>
    </lineage>
</organism>
<keyword evidence="3" id="KW-1185">Reference proteome</keyword>
<name>A0A1M5WST6_9FLAO</name>
<gene>
    <name evidence="2" type="ORF">SAMN05421866_4199</name>
</gene>
<evidence type="ECO:0008006" key="4">
    <source>
        <dbReference type="Google" id="ProtNLM"/>
    </source>
</evidence>
<dbReference type="AlphaFoldDB" id="A0A1M5WST6"/>
<dbReference type="OrthoDB" id="9970863at2"/>
<reference evidence="3" key="1">
    <citation type="submission" date="2016-11" db="EMBL/GenBank/DDBJ databases">
        <authorList>
            <person name="Varghese N."/>
            <person name="Submissions S."/>
        </authorList>
    </citation>
    <scope>NUCLEOTIDE SEQUENCE [LARGE SCALE GENOMIC DNA]</scope>
    <source>
        <strain evidence="3">DSM 19055</strain>
    </source>
</reference>
<evidence type="ECO:0000313" key="3">
    <source>
        <dbReference type="Proteomes" id="UP000184047"/>
    </source>
</evidence>
<evidence type="ECO:0000256" key="1">
    <source>
        <dbReference type="SAM" id="SignalP"/>
    </source>
</evidence>
<keyword evidence="1" id="KW-0732">Signal</keyword>
<feature type="signal peptide" evidence="1">
    <location>
        <begin position="1"/>
        <end position="21"/>
    </location>
</feature>
<feature type="chain" id="PRO_5012725686" description="Lipoprotein" evidence="1">
    <location>
        <begin position="22"/>
        <end position="109"/>
    </location>
</feature>
<accession>A0A1M5WST6</accession>
<evidence type="ECO:0000313" key="2">
    <source>
        <dbReference type="EMBL" id="SHH90073.1"/>
    </source>
</evidence>
<dbReference type="STRING" id="421058.SAMN05421866_4199"/>